<evidence type="ECO:0000256" key="7">
    <source>
        <dbReference type="ARBA" id="ARBA00022840"/>
    </source>
</evidence>
<dbReference type="SUPFAM" id="SSF52540">
    <property type="entry name" value="P-loop containing nucleoside triphosphate hydrolases"/>
    <property type="match status" value="1"/>
</dbReference>
<sequence length="786" mass="90682">MAGYILFKFKFHRNNKFFSFRSYTETSSSSRRHRSRSPHSRRDDSYHRHRYGREYDRDSRRSGDYSELPRRSSPSHDKTRHETRDNVNEQSKNHLSDKNLINKDSNKELNGAPKPKVPISLEELLQKKESEKQVNERPKFLTKEDRAKLALEKRQKEVEEQRRKQEEEKRQQEEFQRRAMEEARQNGKDRDNEKRSNDKSDANAETEKLDEKELQAIRERYMGGERKKRKIRKMNEKKFVFDWDAGEDTSQDFNPLYANKHNAQMFGRGHFAGIDIKEQKKDRAQFYNQLLEERRTLDQKDRAEERMEIDRRKELKTMWDDRHWSEKPLTEMKERDWRIFKEDFNITTKGGSIPNPIRSWVESGLSERILNLIDSIGYKEPTPIQRQAIPIGLQNRDIIGIAETGSGKTASFVIPMLVYISDLPRLTEENMSDGPYALILAPTRELAQQIEQETLKFAAPMGFNCVSIVGGHAVEEQAFNLRNGAEIIIATPGRLKDCLDRRILVLNQCTYVVMDEADRMIDMGFETDVNVILDALPVSNVKPDTEEAENPAEMLKKIGQKERYRQTVMFSATMPPAVERLAKRYLRRPAVVTIGTAGQAVDTVEQRVEMINDEGRKKARLLELLQGSFEPPIIIFVNQKKGCDVLARALNKLGYRATTLHGGKTQEQRESALAHLKNGTMDILVATDVAGRGIDVKNVSLVINYDMAKNIEDYTHRIGRTGRAGQSGVSITFLSNADADVMYDLKQMIMKSPISRVPAELSSHPSAMAKPGTYIAKRKHEETIFQ</sequence>
<dbReference type="Pfam" id="PF00271">
    <property type="entry name" value="Helicase_C"/>
    <property type="match status" value="1"/>
</dbReference>
<evidence type="ECO:0000256" key="14">
    <source>
        <dbReference type="RuleBase" id="RU000492"/>
    </source>
</evidence>
<keyword evidence="7 14" id="KW-0067">ATP-binding</keyword>
<keyword evidence="5 14" id="KW-0378">Hydrolase</keyword>
<dbReference type="GO" id="GO:0016787">
    <property type="term" value="F:hydrolase activity"/>
    <property type="evidence" value="ECO:0007669"/>
    <property type="project" value="UniProtKB-KW"/>
</dbReference>
<dbReference type="EMBL" id="QKYT01000116">
    <property type="protein sequence ID" value="RIA92817.1"/>
    <property type="molecule type" value="Genomic_DNA"/>
</dbReference>
<evidence type="ECO:0000256" key="1">
    <source>
        <dbReference type="ARBA" id="ARBA00004123"/>
    </source>
</evidence>
<keyword evidence="20" id="KW-1185">Reference proteome</keyword>
<dbReference type="FunFam" id="3.40.50.300:FF:000520">
    <property type="entry name" value="probable ATP-dependent RNA helicase DDX23"/>
    <property type="match status" value="1"/>
</dbReference>
<organism evidence="19 20">
    <name type="scientific">Glomus cerebriforme</name>
    <dbReference type="NCBI Taxonomy" id="658196"/>
    <lineage>
        <taxon>Eukaryota</taxon>
        <taxon>Fungi</taxon>
        <taxon>Fungi incertae sedis</taxon>
        <taxon>Mucoromycota</taxon>
        <taxon>Glomeromycotina</taxon>
        <taxon>Glomeromycetes</taxon>
        <taxon>Glomerales</taxon>
        <taxon>Glomeraceae</taxon>
        <taxon>Glomus</taxon>
    </lineage>
</organism>
<proteinExistence type="inferred from homology"/>
<dbReference type="GO" id="GO:0003724">
    <property type="term" value="F:RNA helicase activity"/>
    <property type="evidence" value="ECO:0007669"/>
    <property type="project" value="UniProtKB-EC"/>
</dbReference>
<dbReference type="PANTHER" id="PTHR47958">
    <property type="entry name" value="ATP-DEPENDENT RNA HELICASE DBP3"/>
    <property type="match status" value="1"/>
</dbReference>
<dbReference type="SMART" id="SM00490">
    <property type="entry name" value="HELICc"/>
    <property type="match status" value="1"/>
</dbReference>
<dbReference type="GO" id="GO:0005634">
    <property type="term" value="C:nucleus"/>
    <property type="evidence" value="ECO:0007669"/>
    <property type="project" value="UniProtKB-SubCell"/>
</dbReference>
<gene>
    <name evidence="19" type="ORF">C1645_691288</name>
</gene>
<dbReference type="InterPro" id="IPR001650">
    <property type="entry name" value="Helicase_C-like"/>
</dbReference>
<feature type="domain" description="Helicase ATP-binding" evidence="16">
    <location>
        <begin position="389"/>
        <end position="592"/>
    </location>
</feature>
<dbReference type="InterPro" id="IPR011545">
    <property type="entry name" value="DEAD/DEAH_box_helicase_dom"/>
</dbReference>
<comment type="subunit">
    <text evidence="11">Component of the U5 snRNP complex.</text>
</comment>
<comment type="subcellular location">
    <subcellularLocation>
        <location evidence="1">Nucleus</location>
    </subcellularLocation>
</comment>
<evidence type="ECO:0000259" key="17">
    <source>
        <dbReference type="PROSITE" id="PS51194"/>
    </source>
</evidence>
<feature type="region of interest" description="Disordered" evidence="15">
    <location>
        <begin position="153"/>
        <end position="211"/>
    </location>
</feature>
<evidence type="ECO:0000256" key="4">
    <source>
        <dbReference type="ARBA" id="ARBA00022741"/>
    </source>
</evidence>
<dbReference type="AlphaFoldDB" id="A0A397T937"/>
<dbReference type="Proteomes" id="UP000265703">
    <property type="component" value="Unassembled WGS sequence"/>
</dbReference>
<keyword evidence="3" id="KW-0507">mRNA processing</keyword>
<feature type="compositionally biased region" description="Basic and acidic residues" evidence="15">
    <location>
        <begin position="40"/>
        <end position="107"/>
    </location>
</feature>
<comment type="similarity">
    <text evidence="10">Belongs to the DEAD box helicase family. DDX23/PRP28 subfamily.</text>
</comment>
<evidence type="ECO:0000256" key="3">
    <source>
        <dbReference type="ARBA" id="ARBA00022664"/>
    </source>
</evidence>
<evidence type="ECO:0000256" key="15">
    <source>
        <dbReference type="SAM" id="MobiDB-lite"/>
    </source>
</evidence>
<feature type="short sequence motif" description="Q motif" evidence="13">
    <location>
        <begin position="358"/>
        <end position="386"/>
    </location>
</feature>
<comment type="catalytic activity">
    <reaction evidence="12">
        <text>ATP + H2O = ADP + phosphate + H(+)</text>
        <dbReference type="Rhea" id="RHEA:13065"/>
        <dbReference type="ChEBI" id="CHEBI:15377"/>
        <dbReference type="ChEBI" id="CHEBI:15378"/>
        <dbReference type="ChEBI" id="CHEBI:30616"/>
        <dbReference type="ChEBI" id="CHEBI:43474"/>
        <dbReference type="ChEBI" id="CHEBI:456216"/>
        <dbReference type="EC" id="3.6.4.13"/>
    </reaction>
</comment>
<dbReference type="GO" id="GO:0003676">
    <property type="term" value="F:nucleic acid binding"/>
    <property type="evidence" value="ECO:0007669"/>
    <property type="project" value="InterPro"/>
</dbReference>
<dbReference type="GO" id="GO:0005524">
    <property type="term" value="F:ATP binding"/>
    <property type="evidence" value="ECO:0007669"/>
    <property type="project" value="UniProtKB-KW"/>
</dbReference>
<dbReference type="STRING" id="658196.A0A397T937"/>
<feature type="region of interest" description="Disordered" evidence="15">
    <location>
        <begin position="129"/>
        <end position="148"/>
    </location>
</feature>
<evidence type="ECO:0000256" key="13">
    <source>
        <dbReference type="PROSITE-ProRule" id="PRU00552"/>
    </source>
</evidence>
<evidence type="ECO:0000256" key="5">
    <source>
        <dbReference type="ARBA" id="ARBA00022801"/>
    </source>
</evidence>
<dbReference type="InterPro" id="IPR014001">
    <property type="entry name" value="Helicase_ATP-bd"/>
</dbReference>
<evidence type="ECO:0000313" key="19">
    <source>
        <dbReference type="EMBL" id="RIA92817.1"/>
    </source>
</evidence>
<dbReference type="OrthoDB" id="196131at2759"/>
<dbReference type="PROSITE" id="PS00039">
    <property type="entry name" value="DEAD_ATP_HELICASE"/>
    <property type="match status" value="1"/>
</dbReference>
<dbReference type="SMART" id="SM00487">
    <property type="entry name" value="DEXDc"/>
    <property type="match status" value="1"/>
</dbReference>
<dbReference type="InterPro" id="IPR014014">
    <property type="entry name" value="RNA_helicase_DEAD_Q_motif"/>
</dbReference>
<dbReference type="CDD" id="cd18787">
    <property type="entry name" value="SF2_C_DEAD"/>
    <property type="match status" value="1"/>
</dbReference>
<evidence type="ECO:0000256" key="8">
    <source>
        <dbReference type="ARBA" id="ARBA00023187"/>
    </source>
</evidence>
<evidence type="ECO:0000259" key="16">
    <source>
        <dbReference type="PROSITE" id="PS51192"/>
    </source>
</evidence>
<evidence type="ECO:0000256" key="10">
    <source>
        <dbReference type="ARBA" id="ARBA00037954"/>
    </source>
</evidence>
<dbReference type="GO" id="GO:0000398">
    <property type="term" value="P:mRNA splicing, via spliceosome"/>
    <property type="evidence" value="ECO:0007669"/>
    <property type="project" value="UniProtKB-ARBA"/>
</dbReference>
<protein>
    <recommendedName>
        <fullName evidence="2">RNA helicase</fullName>
        <ecNumber evidence="2">3.6.4.13</ecNumber>
    </recommendedName>
</protein>
<reference evidence="19 20" key="1">
    <citation type="submission" date="2018-06" db="EMBL/GenBank/DDBJ databases">
        <title>Comparative genomics reveals the genomic features of Rhizophagus irregularis, R. cerebriforme, R. diaphanum and Gigaspora rosea, and their symbiotic lifestyle signature.</title>
        <authorList>
            <person name="Morin E."/>
            <person name="San Clemente H."/>
            <person name="Chen E.C.H."/>
            <person name="De La Providencia I."/>
            <person name="Hainaut M."/>
            <person name="Kuo A."/>
            <person name="Kohler A."/>
            <person name="Murat C."/>
            <person name="Tang N."/>
            <person name="Roy S."/>
            <person name="Loubradou J."/>
            <person name="Henrissat B."/>
            <person name="Grigoriev I.V."/>
            <person name="Corradi N."/>
            <person name="Roux C."/>
            <person name="Martin F.M."/>
        </authorList>
    </citation>
    <scope>NUCLEOTIDE SEQUENCE [LARGE SCALE GENOMIC DNA]</scope>
    <source>
        <strain evidence="19 20">DAOM 227022</strain>
    </source>
</reference>
<dbReference type="CDD" id="cd17945">
    <property type="entry name" value="DEADc_DDX23"/>
    <property type="match status" value="1"/>
</dbReference>
<dbReference type="FunFam" id="3.40.50.300:FF:000322">
    <property type="entry name" value="probable ATP-dependent RNA helicase DDX23"/>
    <property type="match status" value="1"/>
</dbReference>
<feature type="domain" description="Helicase C-terminal" evidence="17">
    <location>
        <begin position="603"/>
        <end position="765"/>
    </location>
</feature>
<evidence type="ECO:0000256" key="12">
    <source>
        <dbReference type="ARBA" id="ARBA00047984"/>
    </source>
</evidence>
<keyword evidence="8" id="KW-0508">mRNA splicing</keyword>
<evidence type="ECO:0000256" key="11">
    <source>
        <dbReference type="ARBA" id="ARBA00038719"/>
    </source>
</evidence>
<evidence type="ECO:0000256" key="9">
    <source>
        <dbReference type="ARBA" id="ARBA00023242"/>
    </source>
</evidence>
<dbReference type="InterPro" id="IPR000629">
    <property type="entry name" value="RNA-helicase_DEAD-box_CS"/>
</dbReference>
<dbReference type="PROSITE" id="PS51192">
    <property type="entry name" value="HELICASE_ATP_BIND_1"/>
    <property type="match status" value="1"/>
</dbReference>
<keyword evidence="6 14" id="KW-0347">Helicase</keyword>
<feature type="compositionally biased region" description="Basic residues" evidence="15">
    <location>
        <begin position="30"/>
        <end position="39"/>
    </location>
</feature>
<dbReference type="InterPro" id="IPR027417">
    <property type="entry name" value="P-loop_NTPase"/>
</dbReference>
<dbReference type="Pfam" id="PF00270">
    <property type="entry name" value="DEAD"/>
    <property type="match status" value="1"/>
</dbReference>
<feature type="domain" description="DEAD-box RNA helicase Q" evidence="18">
    <location>
        <begin position="358"/>
        <end position="386"/>
    </location>
</feature>
<evidence type="ECO:0000313" key="20">
    <source>
        <dbReference type="Proteomes" id="UP000265703"/>
    </source>
</evidence>
<dbReference type="PROSITE" id="PS51195">
    <property type="entry name" value="Q_MOTIF"/>
    <property type="match status" value="1"/>
</dbReference>
<evidence type="ECO:0000259" key="18">
    <source>
        <dbReference type="PROSITE" id="PS51195"/>
    </source>
</evidence>
<keyword evidence="9" id="KW-0539">Nucleus</keyword>
<feature type="region of interest" description="Disordered" evidence="15">
    <location>
        <begin position="23"/>
        <end position="117"/>
    </location>
</feature>
<dbReference type="PROSITE" id="PS51194">
    <property type="entry name" value="HELICASE_CTER"/>
    <property type="match status" value="1"/>
</dbReference>
<dbReference type="Pfam" id="PF25430">
    <property type="entry name" value="DDX23"/>
    <property type="match status" value="1"/>
</dbReference>
<keyword evidence="4 14" id="KW-0547">Nucleotide-binding</keyword>
<accession>A0A397T937</accession>
<comment type="caution">
    <text evidence="19">The sequence shown here is derived from an EMBL/GenBank/DDBJ whole genome shotgun (WGS) entry which is preliminary data.</text>
</comment>
<name>A0A397T937_9GLOM</name>
<evidence type="ECO:0000256" key="6">
    <source>
        <dbReference type="ARBA" id="ARBA00022806"/>
    </source>
</evidence>
<dbReference type="Gene3D" id="3.40.50.300">
    <property type="entry name" value="P-loop containing nucleotide triphosphate hydrolases"/>
    <property type="match status" value="2"/>
</dbReference>
<dbReference type="InterPro" id="IPR057479">
    <property type="entry name" value="PRP28/DDX23-like_helical"/>
</dbReference>
<evidence type="ECO:0000256" key="2">
    <source>
        <dbReference type="ARBA" id="ARBA00012552"/>
    </source>
</evidence>
<dbReference type="EC" id="3.6.4.13" evidence="2"/>